<dbReference type="AlphaFoldDB" id="A0A2P2QYT2"/>
<protein>
    <submittedName>
        <fullName evidence="1">Uncharacterized protein</fullName>
    </submittedName>
</protein>
<proteinExistence type="predicted"/>
<sequence>MSKLFYLRTQPTSSILIISDNS</sequence>
<accession>A0A2P2QYT2</accession>
<dbReference type="EMBL" id="GGEC01091597">
    <property type="protein sequence ID" value="MBX72081.1"/>
    <property type="molecule type" value="Transcribed_RNA"/>
</dbReference>
<name>A0A2P2QYT2_RHIMU</name>
<organism evidence="1">
    <name type="scientific">Rhizophora mucronata</name>
    <name type="common">Asiatic mangrove</name>
    <dbReference type="NCBI Taxonomy" id="61149"/>
    <lineage>
        <taxon>Eukaryota</taxon>
        <taxon>Viridiplantae</taxon>
        <taxon>Streptophyta</taxon>
        <taxon>Embryophyta</taxon>
        <taxon>Tracheophyta</taxon>
        <taxon>Spermatophyta</taxon>
        <taxon>Magnoliopsida</taxon>
        <taxon>eudicotyledons</taxon>
        <taxon>Gunneridae</taxon>
        <taxon>Pentapetalae</taxon>
        <taxon>rosids</taxon>
        <taxon>fabids</taxon>
        <taxon>Malpighiales</taxon>
        <taxon>Rhizophoraceae</taxon>
        <taxon>Rhizophora</taxon>
    </lineage>
</organism>
<evidence type="ECO:0000313" key="1">
    <source>
        <dbReference type="EMBL" id="MBX72081.1"/>
    </source>
</evidence>
<reference evidence="1" key="1">
    <citation type="submission" date="2018-02" db="EMBL/GenBank/DDBJ databases">
        <title>Rhizophora mucronata_Transcriptome.</title>
        <authorList>
            <person name="Meera S.P."/>
            <person name="Sreeshan A."/>
            <person name="Augustine A."/>
        </authorList>
    </citation>
    <scope>NUCLEOTIDE SEQUENCE</scope>
    <source>
        <tissue evidence="1">Leaf</tissue>
    </source>
</reference>